<dbReference type="InterPro" id="IPR002477">
    <property type="entry name" value="Peptidoglycan-bd-like"/>
</dbReference>
<dbReference type="InterPro" id="IPR036365">
    <property type="entry name" value="PGBD-like_sf"/>
</dbReference>
<reference evidence="3 4" key="1">
    <citation type="journal article" date="2016" name="Nat. Commun.">
        <title>Thousands of microbial genomes shed light on interconnected biogeochemical processes in an aquifer system.</title>
        <authorList>
            <person name="Anantharaman K."/>
            <person name="Brown C.T."/>
            <person name="Hug L.A."/>
            <person name="Sharon I."/>
            <person name="Castelle C.J."/>
            <person name="Probst A.J."/>
            <person name="Thomas B.C."/>
            <person name="Singh A."/>
            <person name="Wilkins M.J."/>
            <person name="Karaoz U."/>
            <person name="Brodie E.L."/>
            <person name="Williams K.H."/>
            <person name="Hubbard S.S."/>
            <person name="Banfield J.F."/>
        </authorList>
    </citation>
    <scope>NUCLEOTIDE SEQUENCE [LARGE SCALE GENOMIC DNA]</scope>
</reference>
<protein>
    <recommendedName>
        <fullName evidence="2">Peptidoglycan binding-like domain-containing protein</fullName>
    </recommendedName>
</protein>
<dbReference type="Proteomes" id="UP000176233">
    <property type="component" value="Unassembled WGS sequence"/>
</dbReference>
<name>A0A1F5NQE1_9BACT</name>
<accession>A0A1F5NQE1</accession>
<dbReference type="Gene3D" id="1.10.101.10">
    <property type="entry name" value="PGBD-like superfamily/PGBD"/>
    <property type="match status" value="1"/>
</dbReference>
<comment type="caution">
    <text evidence="3">The sequence shown here is derived from an EMBL/GenBank/DDBJ whole genome shotgun (WGS) entry which is preliminary data.</text>
</comment>
<feature type="domain" description="Peptidoglycan binding-like" evidence="2">
    <location>
        <begin position="175"/>
        <end position="230"/>
    </location>
</feature>
<evidence type="ECO:0000259" key="2">
    <source>
        <dbReference type="Pfam" id="PF01471"/>
    </source>
</evidence>
<dbReference type="SUPFAM" id="SSF47090">
    <property type="entry name" value="PGBD-like"/>
    <property type="match status" value="1"/>
</dbReference>
<dbReference type="Pfam" id="PF01471">
    <property type="entry name" value="PG_binding_1"/>
    <property type="match status" value="1"/>
</dbReference>
<evidence type="ECO:0000313" key="4">
    <source>
        <dbReference type="Proteomes" id="UP000176233"/>
    </source>
</evidence>
<dbReference type="InterPro" id="IPR036366">
    <property type="entry name" value="PGBDSf"/>
</dbReference>
<evidence type="ECO:0000256" key="1">
    <source>
        <dbReference type="SAM" id="SignalP"/>
    </source>
</evidence>
<organism evidence="3 4">
    <name type="scientific">Candidatus Doudnabacteria bacterium RIFCSPHIGHO2_01_FULL_45_18</name>
    <dbReference type="NCBI Taxonomy" id="1817823"/>
    <lineage>
        <taxon>Bacteria</taxon>
        <taxon>Candidatus Doudnaibacteriota</taxon>
    </lineage>
</organism>
<feature type="chain" id="PRO_5009520170" description="Peptidoglycan binding-like domain-containing protein" evidence="1">
    <location>
        <begin position="24"/>
        <end position="232"/>
    </location>
</feature>
<sequence length="232" mass="25496">MRKSFFLSLIVLFFLLQASAGQAANFARSAIIIPPNSHYFVGQTGEFIVDVINIGTLPKGAVFAQLTFDKALIHDVTSLEALVFSKWEPIPLSITGTDVVAQLNFNTGYGSVNERILPLRVNFSKSGSYLLGFDLIESQNRVLTSSTIPVKVGKAQILGALVYRFQHNLRYGHVNNEVVELQKRLTQDGFFKGPQTGFFGTMTRNAVKAYQGAHGLSQTGVLGPEILDMLNR</sequence>
<dbReference type="EMBL" id="MFEJ01000024">
    <property type="protein sequence ID" value="OGE79905.1"/>
    <property type="molecule type" value="Genomic_DNA"/>
</dbReference>
<evidence type="ECO:0000313" key="3">
    <source>
        <dbReference type="EMBL" id="OGE79905.1"/>
    </source>
</evidence>
<dbReference type="AlphaFoldDB" id="A0A1F5NQE1"/>
<gene>
    <name evidence="3" type="ORF">A2660_00420</name>
</gene>
<proteinExistence type="predicted"/>
<feature type="signal peptide" evidence="1">
    <location>
        <begin position="1"/>
        <end position="23"/>
    </location>
</feature>
<keyword evidence="1" id="KW-0732">Signal</keyword>